<evidence type="ECO:0000259" key="14">
    <source>
        <dbReference type="PROSITE" id="PS50968"/>
    </source>
</evidence>
<dbReference type="GO" id="GO:0006086">
    <property type="term" value="P:pyruvate decarboxylation to acetyl-CoA"/>
    <property type="evidence" value="ECO:0007669"/>
    <property type="project" value="InterPro"/>
</dbReference>
<feature type="compositionally biased region" description="Low complexity" evidence="13">
    <location>
        <begin position="195"/>
        <end position="209"/>
    </location>
</feature>
<keyword evidence="4 12" id="KW-0808">Transferase</keyword>
<keyword evidence="3" id="KW-0313">Glucose metabolism</keyword>
<dbReference type="PANTHER" id="PTHR23151:SF90">
    <property type="entry name" value="DIHYDROLIPOYLLYSINE-RESIDUE ACETYLTRANSFERASE COMPONENT OF PYRUVATE DEHYDROGENASE COMPLEX, MITOCHONDRIAL-RELATED"/>
    <property type="match status" value="1"/>
</dbReference>
<dbReference type="Proteomes" id="UP000550707">
    <property type="component" value="Unassembled WGS sequence"/>
</dbReference>
<dbReference type="Pfam" id="PF02817">
    <property type="entry name" value="E3_binding"/>
    <property type="match status" value="1"/>
</dbReference>
<dbReference type="InterPro" id="IPR036625">
    <property type="entry name" value="E3-bd_dom_sf"/>
</dbReference>
<dbReference type="InterPro" id="IPR004167">
    <property type="entry name" value="PSBD"/>
</dbReference>
<dbReference type="Gene3D" id="4.10.320.10">
    <property type="entry name" value="E3-binding domain"/>
    <property type="match status" value="1"/>
</dbReference>
<evidence type="ECO:0000256" key="4">
    <source>
        <dbReference type="ARBA" id="ARBA00022679"/>
    </source>
</evidence>
<dbReference type="PROSITE" id="PS50968">
    <property type="entry name" value="BIOTINYL_LIPOYL"/>
    <property type="match status" value="1"/>
</dbReference>
<dbReference type="FunFam" id="2.40.50.100:FF:000010">
    <property type="entry name" value="Acetyltransferase component of pyruvate dehydrogenase complex"/>
    <property type="match status" value="1"/>
</dbReference>
<sequence length="540" mass="57815">MWRVCARRAQHAAPRAGFGARWAALREEPGVPGVTPRVGPAPARCISATTGCRVRAFCGWRPGSWARPRSRFLLQLWRSPGRRCYSLPPHQKVPLPSLSPTMQAGTIARWEKKEGEKINEGELIAEVETDKATVGFESMEECYMAKILVAEGTRDVPVGSIICITVEKPEDVEAFKNYTLDSAAPTPQAAPAPTPAATSSPPTPSAQAPGSSYPTHMQVTPVPPTPQPVTPAPSAIRPATPAGPKGRLFVSPLAKKLAAEKGIDLTQVKGTGPEGRIIKKDIDSFVPTKAAPAPAAAVPAPGPGVAPVPTGVFTDTPISNIRRVIAQRLMQSKQTIPHYYLSIDVNMGEVLLVRKELNKMLEGKSKISVNDFLIKASALACLKVPEANSSWLDTVIRQNHVVDISVAVSTPAGLITPIVFNAHIKGLETIANDVVSLATKAREGKLQPHEFQGGTFTISNLGMFGIKNFCAIINPPQACILAIGASEDRLVPADNEKGFDVASMMSVTLSCDHRVVDGAVGAQWLAEFRKYIEKPITMLL</sequence>
<accession>A0A7J8EQ67</accession>
<dbReference type="GO" id="GO:0004742">
    <property type="term" value="F:dihydrolipoyllysine-residue acetyltransferase activity"/>
    <property type="evidence" value="ECO:0007669"/>
    <property type="project" value="UniProtKB-UniRule"/>
</dbReference>
<evidence type="ECO:0000256" key="11">
    <source>
        <dbReference type="ARBA" id="ARBA00047887"/>
    </source>
</evidence>
<comment type="caution">
    <text evidence="16">The sequence shown here is derived from an EMBL/GenBank/DDBJ whole genome shotgun (WGS) entry which is preliminary data.</text>
</comment>
<keyword evidence="5 12" id="KW-0450">Lipoyl</keyword>
<dbReference type="PANTHER" id="PTHR23151">
    <property type="entry name" value="DIHYDROLIPOAMIDE ACETYL/SUCCINYL-TRANSFERASE-RELATED"/>
    <property type="match status" value="1"/>
</dbReference>
<comment type="similarity">
    <text evidence="2 12">Belongs to the 2-oxoacid dehydrogenase family.</text>
</comment>
<organism evidence="16 17">
    <name type="scientific">Molossus molossus</name>
    <name type="common">Pallas' mastiff bat</name>
    <name type="synonym">Vespertilio molossus</name>
    <dbReference type="NCBI Taxonomy" id="27622"/>
    <lineage>
        <taxon>Eukaryota</taxon>
        <taxon>Metazoa</taxon>
        <taxon>Chordata</taxon>
        <taxon>Craniata</taxon>
        <taxon>Vertebrata</taxon>
        <taxon>Euteleostomi</taxon>
        <taxon>Mammalia</taxon>
        <taxon>Eutheria</taxon>
        <taxon>Laurasiatheria</taxon>
        <taxon>Chiroptera</taxon>
        <taxon>Yangochiroptera</taxon>
        <taxon>Molossidae</taxon>
        <taxon>Molossus</taxon>
    </lineage>
</organism>
<dbReference type="InterPro" id="IPR006257">
    <property type="entry name" value="LAT1"/>
</dbReference>
<comment type="subunit">
    <text evidence="10">Part of the pyruvate dehydrogenase complex (PDHc) that is a multi-enzyme complex composed of multiple copies of three enzymes, pyruvate dehydrogenase (subunits PDH1A and PDHB, E1 component), dihydrolipoamide acetyltransferase (DLAT, E2 component), and dihydrolipoamide dehydrogenase (DLD, E3 component) to which is added an additional protein the E3-binding protein (PDHX, E3BP). In terms of structural architecture, the E2 and E3BP components assemble into a 60meric central core with icosahedral symmetry. The central core is decorated with E1 and E3 proteins. Currently, two alternative models for the E2:E3BP stoichiometry are considered as being either 48:12 (E2(48)-E3BP(12)) or 40:20 (E2(40)-E3BP(20)). Interacts with PDK2 and PDK3. Interacts with SIRT4. Interacts with PDHB.</text>
</comment>
<evidence type="ECO:0000256" key="5">
    <source>
        <dbReference type="ARBA" id="ARBA00022823"/>
    </source>
</evidence>
<feature type="domain" description="Lipoyl-binding" evidence="14">
    <location>
        <begin position="90"/>
        <end position="166"/>
    </location>
</feature>
<dbReference type="PROSITE" id="PS51826">
    <property type="entry name" value="PSBD"/>
    <property type="match status" value="1"/>
</dbReference>
<dbReference type="Pfam" id="PF00198">
    <property type="entry name" value="2-oxoacid_dh"/>
    <property type="match status" value="1"/>
</dbReference>
<dbReference type="SUPFAM" id="SSF47005">
    <property type="entry name" value="Peripheral subunit-binding domain of 2-oxo acid dehydrogenase complex"/>
    <property type="match status" value="1"/>
</dbReference>
<keyword evidence="8 12" id="KW-0012">Acyltransferase</keyword>
<evidence type="ECO:0000256" key="9">
    <source>
        <dbReference type="ARBA" id="ARBA00045906"/>
    </source>
</evidence>
<feature type="domain" description="Peripheral subunit-binding (PSBD)" evidence="15">
    <location>
        <begin position="249"/>
        <end position="286"/>
    </location>
</feature>
<comment type="subcellular location">
    <subcellularLocation>
        <location evidence="1">Mitochondrion matrix</location>
    </subcellularLocation>
</comment>
<evidence type="ECO:0000259" key="15">
    <source>
        <dbReference type="PROSITE" id="PS51826"/>
    </source>
</evidence>
<dbReference type="InterPro" id="IPR003016">
    <property type="entry name" value="2-oxoA_DH_lipoyl-BS"/>
</dbReference>
<gene>
    <name evidence="16" type="ORF">HJG59_003923</name>
</gene>
<dbReference type="SUPFAM" id="SSF51230">
    <property type="entry name" value="Single hybrid motif"/>
    <property type="match status" value="1"/>
</dbReference>
<comment type="catalytic activity">
    <reaction evidence="11">
        <text>N(6)-[(R)-dihydrolipoyl]-L-lysyl-[protein] + acetyl-CoA = N(6)-[(R)-S(8)-acetyldihydrolipoyl]-L-lysyl-[protein] + CoA</text>
        <dbReference type="Rhea" id="RHEA:17017"/>
        <dbReference type="Rhea" id="RHEA-COMP:10475"/>
        <dbReference type="Rhea" id="RHEA-COMP:10478"/>
        <dbReference type="ChEBI" id="CHEBI:57287"/>
        <dbReference type="ChEBI" id="CHEBI:57288"/>
        <dbReference type="ChEBI" id="CHEBI:83100"/>
        <dbReference type="ChEBI" id="CHEBI:83111"/>
        <dbReference type="EC" id="2.3.1.12"/>
    </reaction>
    <physiologicalReaction direction="left-to-right" evidence="11">
        <dbReference type="Rhea" id="RHEA:17018"/>
    </physiologicalReaction>
</comment>
<keyword evidence="7" id="KW-0496">Mitochondrion</keyword>
<evidence type="ECO:0000313" key="17">
    <source>
        <dbReference type="Proteomes" id="UP000550707"/>
    </source>
</evidence>
<dbReference type="AlphaFoldDB" id="A0A7J8EQ67"/>
<dbReference type="Gene3D" id="3.30.559.10">
    <property type="entry name" value="Chloramphenicol acetyltransferase-like domain"/>
    <property type="match status" value="1"/>
</dbReference>
<dbReference type="GO" id="GO:0045254">
    <property type="term" value="C:pyruvate dehydrogenase complex"/>
    <property type="evidence" value="ECO:0007669"/>
    <property type="project" value="UniProtKB-UniRule"/>
</dbReference>
<proteinExistence type="inferred from homology"/>
<dbReference type="CDD" id="cd06849">
    <property type="entry name" value="lipoyl_domain"/>
    <property type="match status" value="1"/>
</dbReference>
<evidence type="ECO:0000256" key="3">
    <source>
        <dbReference type="ARBA" id="ARBA00022526"/>
    </source>
</evidence>
<dbReference type="InterPro" id="IPR000089">
    <property type="entry name" value="Biotin_lipoyl"/>
</dbReference>
<comment type="function">
    <text evidence="9">As part of the pyruvate dehydrogenase complex, catalyzes the transfers of an acetyl group to a lipoic acid moiety. The pyruvate dehydrogenase complex, catalyzes the overall conversion of pyruvate to acetyl-CoA and CO(2), and thereby links cytoplasmic glycolysis and the mitochondrial tricarboxylic acid (TCA) cycle.</text>
</comment>
<comment type="cofactor">
    <cofactor evidence="12">
        <name>(R)-lipoate</name>
        <dbReference type="ChEBI" id="CHEBI:83088"/>
    </cofactor>
    <text evidence="12">Binds 1 lipoyl cofactor covalently.</text>
</comment>
<keyword evidence="17" id="KW-1185">Reference proteome</keyword>
<feature type="region of interest" description="Disordered" evidence="13">
    <location>
        <begin position="183"/>
        <end position="245"/>
    </location>
</feature>
<dbReference type="SUPFAM" id="SSF52777">
    <property type="entry name" value="CoA-dependent acyltransferases"/>
    <property type="match status" value="1"/>
</dbReference>
<keyword evidence="3" id="KW-0119">Carbohydrate metabolism</keyword>
<dbReference type="EMBL" id="JACASF010000013">
    <property type="protein sequence ID" value="KAF6437441.1"/>
    <property type="molecule type" value="Genomic_DNA"/>
</dbReference>
<dbReference type="InterPro" id="IPR045257">
    <property type="entry name" value="E2/Pdx1"/>
</dbReference>
<name>A0A7J8EQ67_MOLMO</name>
<comment type="function">
    <text evidence="12">The pyruvate dehydrogenase complex catalyzes the overall conversion of pyruvate to acetyl-CoA and CO(2).</text>
</comment>
<feature type="compositionally biased region" description="Pro residues" evidence="13">
    <location>
        <begin position="221"/>
        <end position="231"/>
    </location>
</feature>
<dbReference type="FunFam" id="3.30.559.10:FF:000003">
    <property type="entry name" value="Acetyltransferase component of pyruvate dehydrogenase complex"/>
    <property type="match status" value="1"/>
</dbReference>
<protein>
    <recommendedName>
        <fullName evidence="12">Acetyltransferase component of pyruvate dehydrogenase complex</fullName>
        <ecNumber evidence="12">2.3.1.12</ecNumber>
    </recommendedName>
</protein>
<evidence type="ECO:0000256" key="1">
    <source>
        <dbReference type="ARBA" id="ARBA00004305"/>
    </source>
</evidence>
<reference evidence="16 17" key="1">
    <citation type="journal article" date="2020" name="Nature">
        <title>Six reference-quality genomes reveal evolution of bat adaptations.</title>
        <authorList>
            <person name="Jebb D."/>
            <person name="Huang Z."/>
            <person name="Pippel M."/>
            <person name="Hughes G.M."/>
            <person name="Lavrichenko K."/>
            <person name="Devanna P."/>
            <person name="Winkler S."/>
            <person name="Jermiin L.S."/>
            <person name="Skirmuntt E.C."/>
            <person name="Katzourakis A."/>
            <person name="Burkitt-Gray L."/>
            <person name="Ray D.A."/>
            <person name="Sullivan K.A.M."/>
            <person name="Roscito J.G."/>
            <person name="Kirilenko B.M."/>
            <person name="Davalos L.M."/>
            <person name="Corthals A.P."/>
            <person name="Power M.L."/>
            <person name="Jones G."/>
            <person name="Ransome R.D."/>
            <person name="Dechmann D.K.N."/>
            <person name="Locatelli A.G."/>
            <person name="Puechmaille S.J."/>
            <person name="Fedrigo O."/>
            <person name="Jarvis E.D."/>
            <person name="Hiller M."/>
            <person name="Vernes S.C."/>
            <person name="Myers E.W."/>
            <person name="Teeling E.C."/>
        </authorList>
    </citation>
    <scope>NUCLEOTIDE SEQUENCE [LARGE SCALE GENOMIC DNA]</scope>
    <source>
        <strain evidence="16">MMolMol1</strain>
        <tissue evidence="16">Muscle</tissue>
    </source>
</reference>
<evidence type="ECO:0000256" key="13">
    <source>
        <dbReference type="SAM" id="MobiDB-lite"/>
    </source>
</evidence>
<evidence type="ECO:0000256" key="2">
    <source>
        <dbReference type="ARBA" id="ARBA00007317"/>
    </source>
</evidence>
<dbReference type="GO" id="GO:0005759">
    <property type="term" value="C:mitochondrial matrix"/>
    <property type="evidence" value="ECO:0007669"/>
    <property type="project" value="UniProtKB-SubCell"/>
</dbReference>
<evidence type="ECO:0000313" key="16">
    <source>
        <dbReference type="EMBL" id="KAF6437441.1"/>
    </source>
</evidence>
<dbReference type="FunFam" id="4.10.320.10:FF:000005">
    <property type="entry name" value="Acetyltransferase component of pyruvate dehydrogenase complex"/>
    <property type="match status" value="1"/>
</dbReference>
<keyword evidence="6" id="KW-0809">Transit peptide</keyword>
<evidence type="ECO:0000256" key="12">
    <source>
        <dbReference type="RuleBase" id="RU361137"/>
    </source>
</evidence>
<evidence type="ECO:0000256" key="10">
    <source>
        <dbReference type="ARBA" id="ARBA00046790"/>
    </source>
</evidence>
<dbReference type="GO" id="GO:0006006">
    <property type="term" value="P:glucose metabolic process"/>
    <property type="evidence" value="ECO:0007669"/>
    <property type="project" value="UniProtKB-KW"/>
</dbReference>
<evidence type="ECO:0000256" key="7">
    <source>
        <dbReference type="ARBA" id="ARBA00023128"/>
    </source>
</evidence>
<dbReference type="InterPro" id="IPR011053">
    <property type="entry name" value="Single_hybrid_motif"/>
</dbReference>
<dbReference type="NCBIfam" id="TIGR01349">
    <property type="entry name" value="PDHac_trf_mito"/>
    <property type="match status" value="1"/>
</dbReference>
<dbReference type="PROSITE" id="PS00189">
    <property type="entry name" value="LIPOYL"/>
    <property type="match status" value="1"/>
</dbReference>
<dbReference type="Pfam" id="PF00364">
    <property type="entry name" value="Biotin_lipoyl"/>
    <property type="match status" value="1"/>
</dbReference>
<dbReference type="Gene3D" id="2.40.50.100">
    <property type="match status" value="1"/>
</dbReference>
<dbReference type="InterPro" id="IPR001078">
    <property type="entry name" value="2-oxoacid_DH_actylTfrase"/>
</dbReference>
<dbReference type="EC" id="2.3.1.12" evidence="12"/>
<dbReference type="InterPro" id="IPR023213">
    <property type="entry name" value="CAT-like_dom_sf"/>
</dbReference>
<evidence type="ECO:0000256" key="8">
    <source>
        <dbReference type="ARBA" id="ARBA00023315"/>
    </source>
</evidence>
<evidence type="ECO:0000256" key="6">
    <source>
        <dbReference type="ARBA" id="ARBA00022946"/>
    </source>
</evidence>